<feature type="compositionally biased region" description="Basic and acidic residues" evidence="1">
    <location>
        <begin position="70"/>
        <end position="90"/>
    </location>
</feature>
<evidence type="ECO:0000313" key="2">
    <source>
        <dbReference type="EMBL" id="KAK6641911.1"/>
    </source>
</evidence>
<dbReference type="EMBL" id="JAWJWF010000001">
    <property type="protein sequence ID" value="KAK6641911.1"/>
    <property type="molecule type" value="Genomic_DNA"/>
</dbReference>
<keyword evidence="3" id="KW-1185">Reference proteome</keyword>
<gene>
    <name evidence="2" type="ORF">RUM44_013631</name>
</gene>
<evidence type="ECO:0000313" key="3">
    <source>
        <dbReference type="Proteomes" id="UP001359485"/>
    </source>
</evidence>
<sequence length="102" mass="11711">MRNCFGVRHRHGTRHNEPETYEIIIMEDGIGTGTGAGQDEDAQHQDGESNSKVSPGQKPEICWRQTFRKATKDSERSTLEKTLKTPDNHKFSVKKRKMADRR</sequence>
<dbReference type="Proteomes" id="UP001359485">
    <property type="component" value="Unassembled WGS sequence"/>
</dbReference>
<feature type="compositionally biased region" description="Basic residues" evidence="1">
    <location>
        <begin position="91"/>
        <end position="102"/>
    </location>
</feature>
<name>A0ABR1BEQ4_POLSC</name>
<protein>
    <submittedName>
        <fullName evidence="2">Uncharacterized protein</fullName>
    </submittedName>
</protein>
<proteinExistence type="predicted"/>
<feature type="region of interest" description="Disordered" evidence="1">
    <location>
        <begin position="27"/>
        <end position="102"/>
    </location>
</feature>
<comment type="caution">
    <text evidence="2">The sequence shown here is derived from an EMBL/GenBank/DDBJ whole genome shotgun (WGS) entry which is preliminary data.</text>
</comment>
<accession>A0ABR1BEQ4</accession>
<evidence type="ECO:0000256" key="1">
    <source>
        <dbReference type="SAM" id="MobiDB-lite"/>
    </source>
</evidence>
<reference evidence="2 3" key="1">
    <citation type="submission" date="2023-09" db="EMBL/GenBank/DDBJ databases">
        <title>Genomes of two closely related lineages of the louse Polyplax serrata with different host specificities.</title>
        <authorList>
            <person name="Martinu J."/>
            <person name="Tarabai H."/>
            <person name="Stefka J."/>
            <person name="Hypsa V."/>
        </authorList>
    </citation>
    <scope>NUCLEOTIDE SEQUENCE [LARGE SCALE GENOMIC DNA]</scope>
    <source>
        <strain evidence="2">98ZLc_SE</strain>
    </source>
</reference>
<organism evidence="2 3">
    <name type="scientific">Polyplax serrata</name>
    <name type="common">Common mouse louse</name>
    <dbReference type="NCBI Taxonomy" id="468196"/>
    <lineage>
        <taxon>Eukaryota</taxon>
        <taxon>Metazoa</taxon>
        <taxon>Ecdysozoa</taxon>
        <taxon>Arthropoda</taxon>
        <taxon>Hexapoda</taxon>
        <taxon>Insecta</taxon>
        <taxon>Pterygota</taxon>
        <taxon>Neoptera</taxon>
        <taxon>Paraneoptera</taxon>
        <taxon>Psocodea</taxon>
        <taxon>Troctomorpha</taxon>
        <taxon>Phthiraptera</taxon>
        <taxon>Anoplura</taxon>
        <taxon>Polyplacidae</taxon>
        <taxon>Polyplax</taxon>
    </lineage>
</organism>